<dbReference type="Proteomes" id="UP000791080">
    <property type="component" value="Unassembled WGS sequence"/>
</dbReference>
<organism evidence="5 6">
    <name type="scientific">Actinoalloteichus caeruleus DSM 43889</name>
    <dbReference type="NCBI Taxonomy" id="1120930"/>
    <lineage>
        <taxon>Bacteria</taxon>
        <taxon>Bacillati</taxon>
        <taxon>Actinomycetota</taxon>
        <taxon>Actinomycetes</taxon>
        <taxon>Pseudonocardiales</taxon>
        <taxon>Pseudonocardiaceae</taxon>
        <taxon>Actinoalloteichus</taxon>
        <taxon>Actinoalloteichus cyanogriseus</taxon>
    </lineage>
</organism>
<evidence type="ECO:0000256" key="1">
    <source>
        <dbReference type="ARBA" id="ARBA00022676"/>
    </source>
</evidence>
<keyword evidence="6" id="KW-1185">Reference proteome</keyword>
<comment type="caution">
    <text evidence="5">The sequence shown here is derived from an EMBL/GenBank/DDBJ whole genome shotgun (WGS) entry which is preliminary data.</text>
</comment>
<dbReference type="SUPFAM" id="SSF53756">
    <property type="entry name" value="UDP-Glycosyltransferase/glycogen phosphorylase"/>
    <property type="match status" value="1"/>
</dbReference>
<evidence type="ECO:0000313" key="6">
    <source>
        <dbReference type="Proteomes" id="UP000791080"/>
    </source>
</evidence>
<keyword evidence="1" id="KW-0328">Glycosyltransferase</keyword>
<evidence type="ECO:0000313" key="5">
    <source>
        <dbReference type="EMBL" id="MCP2329827.1"/>
    </source>
</evidence>
<reference evidence="5 6" key="2">
    <citation type="submission" date="2022-06" db="EMBL/GenBank/DDBJ databases">
        <title>Genomic Encyclopedia of Type Strains, Phase I: the one thousand microbial genomes (KMG-I) project.</title>
        <authorList>
            <person name="Kyrpides N."/>
        </authorList>
    </citation>
    <scope>NUCLEOTIDE SEQUENCE [LARGE SCALE GENOMIC DNA]</scope>
    <source>
        <strain evidence="5 6">DSM 43889</strain>
    </source>
</reference>
<proteinExistence type="predicted"/>
<evidence type="ECO:0000259" key="4">
    <source>
        <dbReference type="Pfam" id="PF13439"/>
    </source>
</evidence>
<dbReference type="PANTHER" id="PTHR45947">
    <property type="entry name" value="SULFOQUINOVOSYL TRANSFERASE SQD2"/>
    <property type="match status" value="1"/>
</dbReference>
<dbReference type="PANTHER" id="PTHR45947:SF3">
    <property type="entry name" value="SULFOQUINOVOSYL TRANSFERASE SQD2"/>
    <property type="match status" value="1"/>
</dbReference>
<feature type="domain" description="Glycosyltransferase subfamily 4-like N-terminal" evidence="4">
    <location>
        <begin position="22"/>
        <end position="195"/>
    </location>
</feature>
<keyword evidence="2" id="KW-0808">Transferase</keyword>
<gene>
    <name evidence="5" type="ORF">G443_000097</name>
</gene>
<sequence>MRISMVSEHASPLAVPGEEDCGGQNVHVAELSSALVRQGHEVRVYTRRDSPDQPCRVTTDHGVEVVHLPAGPPEPLPRDDLLPHMGEFADHLLAELTLTRPDVVHAHFWTSGLASLLACRGLGIPVAQTFHALGHVKRRHQGSRDTSPPQRLRLERMIARDSALVVASCSDEVHELGALGIRRTKVAIVPCGVDTTGFHPDGRVADRSELHRVVTVGRLIPRKGFDLLIAALRAVPNTELLIAGGPDEDQLAHDEEANRLRSCAVRGGVADRVHLLGRVPREDMPALLRSADIVACTPWYEPFGIVPLEAMACGVPVVASAVGGLLDTIVDGVTGKLVPPKNPRALATALRGLLNQPARRHALGLAGFDRAFSRYSWDRVAYDTVLAYQRLAPPPPPASLITPAVEGAT</sequence>
<evidence type="ECO:0000259" key="3">
    <source>
        <dbReference type="Pfam" id="PF00534"/>
    </source>
</evidence>
<feature type="domain" description="Glycosyl transferase family 1" evidence="3">
    <location>
        <begin position="212"/>
        <end position="365"/>
    </location>
</feature>
<dbReference type="EMBL" id="AUBJ02000001">
    <property type="protein sequence ID" value="MCP2329827.1"/>
    <property type="molecule type" value="Genomic_DNA"/>
</dbReference>
<accession>A0ABT1JBF5</accession>
<protein>
    <submittedName>
        <fullName evidence="5">Glycosyltransferase involved in cell wall bisynthesis</fullName>
    </submittedName>
</protein>
<reference evidence="5 6" key="1">
    <citation type="submission" date="2013-07" db="EMBL/GenBank/DDBJ databases">
        <authorList>
            <consortium name="DOE Joint Genome Institute"/>
            <person name="Reeve W."/>
            <person name="Huntemann M."/>
            <person name="Han J."/>
            <person name="Chen A."/>
            <person name="Kyrpides N."/>
            <person name="Mavromatis K."/>
            <person name="Markowitz V."/>
            <person name="Palaniappan K."/>
            <person name="Ivanova N."/>
            <person name="Schaumberg A."/>
            <person name="Pati A."/>
            <person name="Liolios K."/>
            <person name="Nordberg H.P."/>
            <person name="Cantor M.N."/>
            <person name="Hua S.X."/>
            <person name="Woyke T."/>
        </authorList>
    </citation>
    <scope>NUCLEOTIDE SEQUENCE [LARGE SCALE GENOMIC DNA]</scope>
    <source>
        <strain evidence="5 6">DSM 43889</strain>
    </source>
</reference>
<name>A0ABT1JBF5_ACTCY</name>
<dbReference type="InterPro" id="IPR001296">
    <property type="entry name" value="Glyco_trans_1"/>
</dbReference>
<dbReference type="Pfam" id="PF00534">
    <property type="entry name" value="Glycos_transf_1"/>
    <property type="match status" value="1"/>
</dbReference>
<dbReference type="Pfam" id="PF13439">
    <property type="entry name" value="Glyco_transf_4"/>
    <property type="match status" value="1"/>
</dbReference>
<dbReference type="Gene3D" id="3.40.50.2000">
    <property type="entry name" value="Glycogen Phosphorylase B"/>
    <property type="match status" value="2"/>
</dbReference>
<dbReference type="RefSeq" id="WP_026418688.1">
    <property type="nucleotide sequence ID" value="NZ_AUBJ02000001.1"/>
</dbReference>
<evidence type="ECO:0000256" key="2">
    <source>
        <dbReference type="ARBA" id="ARBA00022679"/>
    </source>
</evidence>
<dbReference type="InterPro" id="IPR028098">
    <property type="entry name" value="Glyco_trans_4-like_N"/>
</dbReference>
<dbReference type="InterPro" id="IPR050194">
    <property type="entry name" value="Glycosyltransferase_grp1"/>
</dbReference>